<protein>
    <submittedName>
        <fullName evidence="9">Sulfate transport system permease protein CysW</fullName>
    </submittedName>
</protein>
<organism evidence="9 10">
    <name type="scientific">Octadecabacter ascidiaceicola</name>
    <dbReference type="NCBI Taxonomy" id="1655543"/>
    <lineage>
        <taxon>Bacteria</taxon>
        <taxon>Pseudomonadati</taxon>
        <taxon>Pseudomonadota</taxon>
        <taxon>Alphaproteobacteria</taxon>
        <taxon>Rhodobacterales</taxon>
        <taxon>Roseobacteraceae</taxon>
        <taxon>Octadecabacter</taxon>
    </lineage>
</organism>
<dbReference type="CDD" id="cd06261">
    <property type="entry name" value="TM_PBP2"/>
    <property type="match status" value="2"/>
</dbReference>
<dbReference type="PANTHER" id="PTHR30183">
    <property type="entry name" value="MOLYBDENUM TRANSPORT SYSTEM PERMEASE PROTEIN MODB"/>
    <property type="match status" value="1"/>
</dbReference>
<dbReference type="RefSeq" id="WP_093996628.1">
    <property type="nucleotide sequence ID" value="NZ_FXYD01000003.1"/>
</dbReference>
<dbReference type="Proteomes" id="UP000203464">
    <property type="component" value="Unassembled WGS sequence"/>
</dbReference>
<keyword evidence="5 7" id="KW-1133">Transmembrane helix</keyword>
<dbReference type="OrthoDB" id="9790211at2"/>
<accession>A0A238KB76</accession>
<keyword evidence="4 7" id="KW-0812">Transmembrane</keyword>
<feature type="transmembrane region" description="Helical" evidence="7">
    <location>
        <begin position="345"/>
        <end position="365"/>
    </location>
</feature>
<feature type="transmembrane region" description="Helical" evidence="7">
    <location>
        <begin position="421"/>
        <end position="446"/>
    </location>
</feature>
<dbReference type="SUPFAM" id="SSF161098">
    <property type="entry name" value="MetI-like"/>
    <property type="match status" value="2"/>
</dbReference>
<feature type="transmembrane region" description="Helical" evidence="7">
    <location>
        <begin position="300"/>
        <end position="325"/>
    </location>
</feature>
<reference evidence="10" key="1">
    <citation type="submission" date="2017-05" db="EMBL/GenBank/DDBJ databases">
        <authorList>
            <person name="Rodrigo-Torres L."/>
            <person name="Arahal R. D."/>
            <person name="Lucena T."/>
        </authorList>
    </citation>
    <scope>NUCLEOTIDE SEQUENCE [LARGE SCALE GENOMIC DNA]</scope>
    <source>
        <strain evidence="10">CECT 8868</strain>
    </source>
</reference>
<feature type="transmembrane region" description="Helical" evidence="7">
    <location>
        <begin position="529"/>
        <end position="548"/>
    </location>
</feature>
<feature type="transmembrane region" description="Helical" evidence="7">
    <location>
        <begin position="153"/>
        <end position="176"/>
    </location>
</feature>
<evidence type="ECO:0000256" key="3">
    <source>
        <dbReference type="ARBA" id="ARBA00022475"/>
    </source>
</evidence>
<feature type="transmembrane region" description="Helical" evidence="7">
    <location>
        <begin position="197"/>
        <end position="219"/>
    </location>
</feature>
<feature type="transmembrane region" description="Helical" evidence="7">
    <location>
        <begin position="22"/>
        <end position="48"/>
    </location>
</feature>
<evidence type="ECO:0000259" key="8">
    <source>
        <dbReference type="PROSITE" id="PS50928"/>
    </source>
</evidence>
<dbReference type="AlphaFoldDB" id="A0A238KB76"/>
<evidence type="ECO:0000256" key="4">
    <source>
        <dbReference type="ARBA" id="ARBA00022692"/>
    </source>
</evidence>
<dbReference type="PANTHER" id="PTHR30183:SF2">
    <property type="entry name" value="IRON UTILIZATION PROTEIN"/>
    <property type="match status" value="1"/>
</dbReference>
<evidence type="ECO:0000256" key="2">
    <source>
        <dbReference type="ARBA" id="ARBA00022448"/>
    </source>
</evidence>
<dbReference type="EMBL" id="FXYD01000003">
    <property type="protein sequence ID" value="SMX40065.1"/>
    <property type="molecule type" value="Genomic_DNA"/>
</dbReference>
<sequence>MSDSTQHHAHTRKPSWFIADKAIAALALVIAAFCLLPHLSVLVAALIGDTETLRHLAGSVLGDYMRNTAALVVLVGIGTFMIGTGAAWLVTMCDFPGRRWLEIALVIPLAFPAYVLAYAYTHVLDHPGIVQSVLRDLTGWGPRDYWFPEIRSLGGAAIMLVLVLYPYVYLLARAAFIGQSATTFLAARSLGKSPVQAFLSVSLPLARPAIAAGVLLTMMETIADFGTVSHFGVQTFATGIYNSWFGMVDRGAAAQLSLGLLAFALLLAMLERSNRGRARFSNGKRQDVIARVPLTGGAKWGAMVLCGLPVMLGLVIPVIALSVMATSSEQNLFSPRYARFITNSLTLAAIAAIVTVSAAILLGSFSRLRETRIASAALYVARIGYAVPGGVIAVGLIVPFAAFDNSLDAWMRANFDISTGLLFTGSIWLLIGAYLIRFLAAALGAYEGGIAAVSRNIDAASRVLGENVIGTVRRVHVPLLTPSLLTAALIVFVDVMKELPATLIMRPFNYDTLAVQAFRLASDERLNGAAVPSLLIGAIGLLPVILLCRRVAIHKA</sequence>
<feature type="domain" description="ABC transmembrane type-1" evidence="8">
    <location>
        <begin position="341"/>
        <end position="547"/>
    </location>
</feature>
<keyword evidence="10" id="KW-1185">Reference proteome</keyword>
<keyword evidence="2 7" id="KW-0813">Transport</keyword>
<comment type="similarity">
    <text evidence="7">Belongs to the binding-protein-dependent transport system permease family.</text>
</comment>
<dbReference type="Gene3D" id="1.10.3720.10">
    <property type="entry name" value="MetI-like"/>
    <property type="match status" value="2"/>
</dbReference>
<evidence type="ECO:0000256" key="5">
    <source>
        <dbReference type="ARBA" id="ARBA00022989"/>
    </source>
</evidence>
<dbReference type="FunFam" id="1.10.3720.10:FF:000088">
    <property type="entry name" value="Iron(III) ABC transporter, permease protein"/>
    <property type="match status" value="1"/>
</dbReference>
<proteinExistence type="inferred from homology"/>
<feature type="transmembrane region" description="Helical" evidence="7">
    <location>
        <begin position="252"/>
        <end position="270"/>
    </location>
</feature>
<evidence type="ECO:0000313" key="9">
    <source>
        <dbReference type="EMBL" id="SMX40065.1"/>
    </source>
</evidence>
<feature type="transmembrane region" description="Helical" evidence="7">
    <location>
        <begin position="103"/>
        <end position="121"/>
    </location>
</feature>
<dbReference type="PROSITE" id="PS50928">
    <property type="entry name" value="ABC_TM1"/>
    <property type="match status" value="2"/>
</dbReference>
<feature type="domain" description="ABC transmembrane type-1" evidence="8">
    <location>
        <begin position="65"/>
        <end position="271"/>
    </location>
</feature>
<feature type="transmembrane region" description="Helical" evidence="7">
    <location>
        <begin position="377"/>
        <end position="401"/>
    </location>
</feature>
<dbReference type="InterPro" id="IPR035906">
    <property type="entry name" value="MetI-like_sf"/>
</dbReference>
<feature type="transmembrane region" description="Helical" evidence="7">
    <location>
        <begin position="477"/>
        <end position="496"/>
    </location>
</feature>
<feature type="transmembrane region" description="Helical" evidence="7">
    <location>
        <begin position="68"/>
        <end position="91"/>
    </location>
</feature>
<dbReference type="InterPro" id="IPR000515">
    <property type="entry name" value="MetI-like"/>
</dbReference>
<comment type="subcellular location">
    <subcellularLocation>
        <location evidence="1 7">Cell membrane</location>
        <topology evidence="1 7">Multi-pass membrane protein</topology>
    </subcellularLocation>
</comment>
<keyword evidence="6 7" id="KW-0472">Membrane</keyword>
<name>A0A238KB76_9RHOB</name>
<evidence type="ECO:0000256" key="7">
    <source>
        <dbReference type="RuleBase" id="RU363032"/>
    </source>
</evidence>
<keyword evidence="3" id="KW-1003">Cell membrane</keyword>
<evidence type="ECO:0000256" key="1">
    <source>
        <dbReference type="ARBA" id="ARBA00004651"/>
    </source>
</evidence>
<evidence type="ECO:0000256" key="6">
    <source>
        <dbReference type="ARBA" id="ARBA00023136"/>
    </source>
</evidence>
<dbReference type="GO" id="GO:0005886">
    <property type="term" value="C:plasma membrane"/>
    <property type="evidence" value="ECO:0007669"/>
    <property type="project" value="UniProtKB-SubCell"/>
</dbReference>
<dbReference type="Pfam" id="PF00528">
    <property type="entry name" value="BPD_transp_1"/>
    <property type="match status" value="2"/>
</dbReference>
<evidence type="ECO:0000313" key="10">
    <source>
        <dbReference type="Proteomes" id="UP000203464"/>
    </source>
</evidence>
<dbReference type="GO" id="GO:0055085">
    <property type="term" value="P:transmembrane transport"/>
    <property type="evidence" value="ECO:0007669"/>
    <property type="project" value="InterPro"/>
</dbReference>
<gene>
    <name evidence="9" type="primary">cysW_1</name>
    <name evidence="9" type="ORF">OCA8868_02254</name>
</gene>